<protein>
    <submittedName>
        <fullName evidence="1">Uncharacterized protein</fullName>
    </submittedName>
</protein>
<dbReference type="EMBL" id="JANPWB010000008">
    <property type="protein sequence ID" value="KAJ1159771.1"/>
    <property type="molecule type" value="Genomic_DNA"/>
</dbReference>
<name>A0AAV7S440_PLEWA</name>
<evidence type="ECO:0000313" key="2">
    <source>
        <dbReference type="Proteomes" id="UP001066276"/>
    </source>
</evidence>
<accession>A0AAV7S440</accession>
<dbReference type="AlphaFoldDB" id="A0AAV7S440"/>
<proteinExistence type="predicted"/>
<reference evidence="1" key="1">
    <citation type="journal article" date="2022" name="bioRxiv">
        <title>Sequencing and chromosome-scale assembly of the giantPleurodeles waltlgenome.</title>
        <authorList>
            <person name="Brown T."/>
            <person name="Elewa A."/>
            <person name="Iarovenko S."/>
            <person name="Subramanian E."/>
            <person name="Araus A.J."/>
            <person name="Petzold A."/>
            <person name="Susuki M."/>
            <person name="Suzuki K.-i.T."/>
            <person name="Hayashi T."/>
            <person name="Toyoda A."/>
            <person name="Oliveira C."/>
            <person name="Osipova E."/>
            <person name="Leigh N.D."/>
            <person name="Simon A."/>
            <person name="Yun M.H."/>
        </authorList>
    </citation>
    <scope>NUCLEOTIDE SEQUENCE</scope>
    <source>
        <strain evidence="1">20211129_DDA</strain>
        <tissue evidence="1">Liver</tissue>
    </source>
</reference>
<sequence>MMRKSYRGCLSALEGAPQTFIAASLRCHPLWDSTSALAGHLNWTLLPPPWAKLEYWDIALRLYVTRDLQRLQTRQQRTWRPNLPGPLLLQPSALRTSTGIHNSSTDAPHRLLTAASAPPSLGLRHGHSICIYKQCLLTRMRRMSFNLAGAAIRQDYLGWPLSGSAAPAREIAPVGPFAASLYHSYGGKVCSGPRGRGGFYSKLNTLPAALSPAAPWKRWRPCKKSGQNLTTPIRFLKEEPILQGTRAARASSHGRNRVWRG</sequence>
<gene>
    <name evidence="1" type="ORF">NDU88_000276</name>
</gene>
<dbReference type="Proteomes" id="UP001066276">
    <property type="component" value="Chromosome 4_2"/>
</dbReference>
<organism evidence="1 2">
    <name type="scientific">Pleurodeles waltl</name>
    <name type="common">Iberian ribbed newt</name>
    <dbReference type="NCBI Taxonomy" id="8319"/>
    <lineage>
        <taxon>Eukaryota</taxon>
        <taxon>Metazoa</taxon>
        <taxon>Chordata</taxon>
        <taxon>Craniata</taxon>
        <taxon>Vertebrata</taxon>
        <taxon>Euteleostomi</taxon>
        <taxon>Amphibia</taxon>
        <taxon>Batrachia</taxon>
        <taxon>Caudata</taxon>
        <taxon>Salamandroidea</taxon>
        <taxon>Salamandridae</taxon>
        <taxon>Pleurodelinae</taxon>
        <taxon>Pleurodeles</taxon>
    </lineage>
</organism>
<keyword evidence="2" id="KW-1185">Reference proteome</keyword>
<comment type="caution">
    <text evidence="1">The sequence shown here is derived from an EMBL/GenBank/DDBJ whole genome shotgun (WGS) entry which is preliminary data.</text>
</comment>
<evidence type="ECO:0000313" key="1">
    <source>
        <dbReference type="EMBL" id="KAJ1159771.1"/>
    </source>
</evidence>